<name>A0AAV5AI68_9AGAM</name>
<organism evidence="1 2">
    <name type="scientific">Clathrus columnatus</name>
    <dbReference type="NCBI Taxonomy" id="1419009"/>
    <lineage>
        <taxon>Eukaryota</taxon>
        <taxon>Fungi</taxon>
        <taxon>Dikarya</taxon>
        <taxon>Basidiomycota</taxon>
        <taxon>Agaricomycotina</taxon>
        <taxon>Agaricomycetes</taxon>
        <taxon>Phallomycetidae</taxon>
        <taxon>Phallales</taxon>
        <taxon>Clathraceae</taxon>
        <taxon>Clathrus</taxon>
    </lineage>
</organism>
<dbReference type="Proteomes" id="UP001050691">
    <property type="component" value="Unassembled WGS sequence"/>
</dbReference>
<sequence length="206" mass="23150">MSSNEQYSTFTQTSRGSGDAADVEGLFKLEHYVQAFWDTPLPANFDELQKIPIEHLAHRQTPTPVLDQGIDSPGHNLCLLDHYATSSLKSGPTTALRFRPVDTVCTSADTSTSSFTYTKNIWPISQSHFSAAFVYTKLQTLFCTSDSQTSGRSEAKRHFMDNFRGAMWTFSSSSNFQQSKTHIMGSHMKMLEKKEIEVDEKNNAFV</sequence>
<keyword evidence="2" id="KW-1185">Reference proteome</keyword>
<reference evidence="1" key="1">
    <citation type="submission" date="2021-10" db="EMBL/GenBank/DDBJ databases">
        <title>De novo Genome Assembly of Clathrus columnatus (Basidiomycota, Fungi) Using Illumina and Nanopore Sequence Data.</title>
        <authorList>
            <person name="Ogiso-Tanaka E."/>
            <person name="Itagaki H."/>
            <person name="Hosoya T."/>
            <person name="Hosaka K."/>
        </authorList>
    </citation>
    <scope>NUCLEOTIDE SEQUENCE</scope>
    <source>
        <strain evidence="1">MO-923</strain>
    </source>
</reference>
<dbReference type="EMBL" id="BPWL01000006">
    <property type="protein sequence ID" value="GJJ11635.1"/>
    <property type="molecule type" value="Genomic_DNA"/>
</dbReference>
<dbReference type="AlphaFoldDB" id="A0AAV5AI68"/>
<accession>A0AAV5AI68</accession>
<proteinExistence type="predicted"/>
<evidence type="ECO:0000313" key="2">
    <source>
        <dbReference type="Proteomes" id="UP001050691"/>
    </source>
</evidence>
<evidence type="ECO:0000313" key="1">
    <source>
        <dbReference type="EMBL" id="GJJ11635.1"/>
    </source>
</evidence>
<gene>
    <name evidence="1" type="ORF">Clacol_005871</name>
</gene>
<comment type="caution">
    <text evidence="1">The sequence shown here is derived from an EMBL/GenBank/DDBJ whole genome shotgun (WGS) entry which is preliminary data.</text>
</comment>
<protein>
    <submittedName>
        <fullName evidence="1">Uncharacterized protein</fullName>
    </submittedName>
</protein>